<name>A0A7L4ZNQ0_9FLAO</name>
<protein>
    <submittedName>
        <fullName evidence="2">Uncharacterized protein</fullName>
    </submittedName>
</protein>
<evidence type="ECO:0000313" key="2">
    <source>
        <dbReference type="EMBL" id="QHI38368.1"/>
    </source>
</evidence>
<keyword evidence="3" id="KW-1185">Reference proteome</keyword>
<feature type="region of interest" description="Disordered" evidence="1">
    <location>
        <begin position="21"/>
        <end position="47"/>
    </location>
</feature>
<proteinExistence type="predicted"/>
<dbReference type="KEGG" id="kan:IMCC3317_37600"/>
<sequence length="60" mass="6490">MKKRNLKSLALNKKSIADFTIKGGDNPIDTSGGSEHNPNSIDPKICFPKSDLPDTRCTCA</sequence>
<dbReference type="RefSeq" id="WP_160130919.1">
    <property type="nucleotide sequence ID" value="NZ_CP019288.1"/>
</dbReference>
<reference evidence="2 3" key="1">
    <citation type="journal article" date="2013" name="Int. J. Syst. Evol. Microbiol.">
        <title>Kordia antarctica sp. nov., isolated from Antarctic seawater.</title>
        <authorList>
            <person name="Baek K."/>
            <person name="Choi A."/>
            <person name="Kang I."/>
            <person name="Lee K."/>
            <person name="Cho J.C."/>
        </authorList>
    </citation>
    <scope>NUCLEOTIDE SEQUENCE [LARGE SCALE GENOMIC DNA]</scope>
    <source>
        <strain evidence="2 3">IMCC3317</strain>
    </source>
</reference>
<evidence type="ECO:0000313" key="3">
    <source>
        <dbReference type="Proteomes" id="UP000464657"/>
    </source>
</evidence>
<evidence type="ECO:0000256" key="1">
    <source>
        <dbReference type="SAM" id="MobiDB-lite"/>
    </source>
</evidence>
<feature type="compositionally biased region" description="Polar residues" evidence="1">
    <location>
        <begin position="28"/>
        <end position="40"/>
    </location>
</feature>
<accession>A0A7L4ZNQ0</accession>
<dbReference type="EMBL" id="CP019288">
    <property type="protein sequence ID" value="QHI38368.1"/>
    <property type="molecule type" value="Genomic_DNA"/>
</dbReference>
<organism evidence="2 3">
    <name type="scientific">Kordia antarctica</name>
    <dbReference type="NCBI Taxonomy" id="1218801"/>
    <lineage>
        <taxon>Bacteria</taxon>
        <taxon>Pseudomonadati</taxon>
        <taxon>Bacteroidota</taxon>
        <taxon>Flavobacteriia</taxon>
        <taxon>Flavobacteriales</taxon>
        <taxon>Flavobacteriaceae</taxon>
        <taxon>Kordia</taxon>
    </lineage>
</organism>
<dbReference type="AlphaFoldDB" id="A0A7L4ZNQ0"/>
<dbReference type="Proteomes" id="UP000464657">
    <property type="component" value="Chromosome"/>
</dbReference>
<dbReference type="OrthoDB" id="9983404at2"/>
<gene>
    <name evidence="2" type="ORF">IMCC3317_37600</name>
</gene>